<gene>
    <name evidence="2" type="ORF">WN51_04944</name>
</gene>
<keyword evidence="1" id="KW-0812">Transmembrane</keyword>
<sequence>MQKKKEKKILSSRSRTIFGQVLHTHSENLIRKRVNLVTKDRNKSSSSLERCCRAPVTSLERSLDLVPSLSEKVSKTVDNAGNDTLLIIIMNVYIWCSEQILYYYTYYGVISVWILHYYMLHAIISEQTLGVKAPTKVAAITTIDIQTIIYL</sequence>
<feature type="transmembrane region" description="Helical" evidence="1">
    <location>
        <begin position="100"/>
        <end position="119"/>
    </location>
</feature>
<keyword evidence="1" id="KW-0472">Membrane</keyword>
<evidence type="ECO:0000256" key="1">
    <source>
        <dbReference type="SAM" id="Phobius"/>
    </source>
</evidence>
<protein>
    <submittedName>
        <fullName evidence="2">Uncharacterized protein</fullName>
    </submittedName>
</protein>
<accession>A0A0N0BCZ0</accession>
<reference evidence="2 3" key="1">
    <citation type="submission" date="2015-07" db="EMBL/GenBank/DDBJ databases">
        <title>The genome of Melipona quadrifasciata.</title>
        <authorList>
            <person name="Pan H."/>
            <person name="Kapheim K."/>
        </authorList>
    </citation>
    <scope>NUCLEOTIDE SEQUENCE [LARGE SCALE GENOMIC DNA]</scope>
    <source>
        <strain evidence="2">0111107301</strain>
        <tissue evidence="2">Whole body</tissue>
    </source>
</reference>
<dbReference type="Proteomes" id="UP000053105">
    <property type="component" value="Unassembled WGS sequence"/>
</dbReference>
<keyword evidence="1" id="KW-1133">Transmembrane helix</keyword>
<keyword evidence="3" id="KW-1185">Reference proteome</keyword>
<evidence type="ECO:0000313" key="2">
    <source>
        <dbReference type="EMBL" id="KOX69662.1"/>
    </source>
</evidence>
<proteinExistence type="predicted"/>
<evidence type="ECO:0000313" key="3">
    <source>
        <dbReference type="Proteomes" id="UP000053105"/>
    </source>
</evidence>
<organism evidence="2 3">
    <name type="scientific">Melipona quadrifasciata</name>
    <dbReference type="NCBI Taxonomy" id="166423"/>
    <lineage>
        <taxon>Eukaryota</taxon>
        <taxon>Metazoa</taxon>
        <taxon>Ecdysozoa</taxon>
        <taxon>Arthropoda</taxon>
        <taxon>Hexapoda</taxon>
        <taxon>Insecta</taxon>
        <taxon>Pterygota</taxon>
        <taxon>Neoptera</taxon>
        <taxon>Endopterygota</taxon>
        <taxon>Hymenoptera</taxon>
        <taxon>Apocrita</taxon>
        <taxon>Aculeata</taxon>
        <taxon>Apoidea</taxon>
        <taxon>Anthophila</taxon>
        <taxon>Apidae</taxon>
        <taxon>Melipona</taxon>
    </lineage>
</organism>
<dbReference type="AlphaFoldDB" id="A0A0N0BCZ0"/>
<dbReference type="EMBL" id="KQ435883">
    <property type="protein sequence ID" value="KOX69662.1"/>
    <property type="molecule type" value="Genomic_DNA"/>
</dbReference>
<name>A0A0N0BCZ0_9HYME</name>